<feature type="non-terminal residue" evidence="1">
    <location>
        <position position="140"/>
    </location>
</feature>
<evidence type="ECO:0000313" key="1">
    <source>
        <dbReference type="EMBL" id="KAK0520174.1"/>
    </source>
</evidence>
<gene>
    <name evidence="1" type="ORF">OC842_007184</name>
</gene>
<evidence type="ECO:0000313" key="2">
    <source>
        <dbReference type="Proteomes" id="UP001176521"/>
    </source>
</evidence>
<reference evidence="1" key="1">
    <citation type="journal article" date="2023" name="PhytoFront">
        <title>Draft Genome Resources of Seven Strains of Tilletia horrida, Causal Agent of Kernel Smut of Rice.</title>
        <authorList>
            <person name="Khanal S."/>
            <person name="Antony Babu S."/>
            <person name="Zhou X.G."/>
        </authorList>
    </citation>
    <scope>NUCLEOTIDE SEQUENCE</scope>
    <source>
        <strain evidence="1">TX3</strain>
    </source>
</reference>
<protein>
    <submittedName>
        <fullName evidence="1">Uncharacterized protein</fullName>
    </submittedName>
</protein>
<sequence>MAAIKPMIGKAYFMVDKQRGRRGSEVSSAEDGGCRAFLRVAAIIAAFAVLNEELAGTYGAIITVDEACFLFGLLSWWSLAFRSVVTVALAATAVILKVDINIAPFADVAATKPPLKVDELALRISDLQQLLSEAKRSAPT</sequence>
<name>A0AAN6G4E1_9BASI</name>
<dbReference type="AlphaFoldDB" id="A0AAN6G4E1"/>
<dbReference type="EMBL" id="JAPDMQ010000835">
    <property type="protein sequence ID" value="KAK0520174.1"/>
    <property type="molecule type" value="Genomic_DNA"/>
</dbReference>
<accession>A0AAN6G4E1</accession>
<dbReference type="Proteomes" id="UP001176521">
    <property type="component" value="Unassembled WGS sequence"/>
</dbReference>
<comment type="caution">
    <text evidence="1">The sequence shown here is derived from an EMBL/GenBank/DDBJ whole genome shotgun (WGS) entry which is preliminary data.</text>
</comment>
<keyword evidence="2" id="KW-1185">Reference proteome</keyword>
<proteinExistence type="predicted"/>
<organism evidence="1 2">
    <name type="scientific">Tilletia horrida</name>
    <dbReference type="NCBI Taxonomy" id="155126"/>
    <lineage>
        <taxon>Eukaryota</taxon>
        <taxon>Fungi</taxon>
        <taxon>Dikarya</taxon>
        <taxon>Basidiomycota</taxon>
        <taxon>Ustilaginomycotina</taxon>
        <taxon>Exobasidiomycetes</taxon>
        <taxon>Tilletiales</taxon>
        <taxon>Tilletiaceae</taxon>
        <taxon>Tilletia</taxon>
    </lineage>
</organism>